<dbReference type="SUPFAM" id="SSF52540">
    <property type="entry name" value="P-loop containing nucleoside triphosphate hydrolases"/>
    <property type="match status" value="1"/>
</dbReference>
<dbReference type="Gene3D" id="1.10.486.10">
    <property type="entry name" value="PCRA, domain 4"/>
    <property type="match status" value="1"/>
</dbReference>
<keyword evidence="5 15" id="KW-0378">Hydrolase</keyword>
<keyword evidence="7" id="KW-0269">Exonuclease</keyword>
<keyword evidence="9" id="KW-0238">DNA-binding</keyword>
<dbReference type="GO" id="GO:0043138">
    <property type="term" value="F:3'-5' DNA helicase activity"/>
    <property type="evidence" value="ECO:0007669"/>
    <property type="project" value="UniProtKB-EC"/>
</dbReference>
<dbReference type="CDD" id="cd17932">
    <property type="entry name" value="DEXQc_UvrD"/>
    <property type="match status" value="1"/>
</dbReference>
<dbReference type="GO" id="GO:0000725">
    <property type="term" value="P:recombinational repair"/>
    <property type="evidence" value="ECO:0007669"/>
    <property type="project" value="TreeGrafter"/>
</dbReference>
<comment type="similarity">
    <text evidence="1">Belongs to the helicase family. UvrD subfamily.</text>
</comment>
<keyword evidence="3 15" id="KW-0547">Nucleotide-binding</keyword>
<evidence type="ECO:0000256" key="3">
    <source>
        <dbReference type="ARBA" id="ARBA00022741"/>
    </source>
</evidence>
<gene>
    <name evidence="18" type="ORF">AMQ22_00437</name>
</gene>
<dbReference type="Gene3D" id="3.90.320.10">
    <property type="match status" value="1"/>
</dbReference>
<keyword evidence="11" id="KW-0413">Isomerase</keyword>
<dbReference type="SUPFAM" id="SSF52980">
    <property type="entry name" value="Restriction endonuclease-like"/>
    <property type="match status" value="1"/>
</dbReference>
<accession>A0A150J7F5</accession>
<keyword evidence="10" id="KW-0234">DNA repair</keyword>
<dbReference type="InterPro" id="IPR011604">
    <property type="entry name" value="PDDEXK-like_dom_sf"/>
</dbReference>
<dbReference type="InterPro" id="IPR027417">
    <property type="entry name" value="P-loop_NTPase"/>
</dbReference>
<dbReference type="PROSITE" id="PS51217">
    <property type="entry name" value="UVRD_HELICASE_CTER"/>
    <property type="match status" value="1"/>
</dbReference>
<feature type="binding site" evidence="15">
    <location>
        <begin position="28"/>
        <end position="35"/>
    </location>
    <ligand>
        <name>ATP</name>
        <dbReference type="ChEBI" id="CHEBI:30616"/>
    </ligand>
</feature>
<evidence type="ECO:0000256" key="13">
    <source>
        <dbReference type="ARBA" id="ARBA00034808"/>
    </source>
</evidence>
<evidence type="ECO:0000256" key="15">
    <source>
        <dbReference type="PROSITE-ProRule" id="PRU00560"/>
    </source>
</evidence>
<organism evidence="18 19">
    <name type="scientific">Candidatus Methanofastidiosum methylothiophilum</name>
    <dbReference type="NCBI Taxonomy" id="1705564"/>
    <lineage>
        <taxon>Archaea</taxon>
        <taxon>Methanobacteriati</taxon>
        <taxon>Methanobacteriota</taxon>
        <taxon>Stenosarchaea group</taxon>
        <taxon>Candidatus Methanofastidiosia</taxon>
        <taxon>Candidatus Methanofastidiosales</taxon>
        <taxon>Candidatus Methanofastidiosaceae</taxon>
        <taxon>Candidatus Methanofastidiosum</taxon>
    </lineage>
</organism>
<evidence type="ECO:0000256" key="2">
    <source>
        <dbReference type="ARBA" id="ARBA00022722"/>
    </source>
</evidence>
<evidence type="ECO:0000256" key="5">
    <source>
        <dbReference type="ARBA" id="ARBA00022801"/>
    </source>
</evidence>
<evidence type="ECO:0000256" key="10">
    <source>
        <dbReference type="ARBA" id="ARBA00023204"/>
    </source>
</evidence>
<keyword evidence="4" id="KW-0227">DNA damage</keyword>
<dbReference type="InterPro" id="IPR014017">
    <property type="entry name" value="DNA_helicase_UvrD-like_C"/>
</dbReference>
<dbReference type="PANTHER" id="PTHR11070">
    <property type="entry name" value="UVRD / RECB / PCRA DNA HELICASE FAMILY MEMBER"/>
    <property type="match status" value="1"/>
</dbReference>
<evidence type="ECO:0000259" key="17">
    <source>
        <dbReference type="PROSITE" id="PS51217"/>
    </source>
</evidence>
<dbReference type="Pfam" id="PF13361">
    <property type="entry name" value="UvrD_C"/>
    <property type="match status" value="1"/>
</dbReference>
<proteinExistence type="inferred from homology"/>
<dbReference type="Proteomes" id="UP000075398">
    <property type="component" value="Unassembled WGS sequence"/>
</dbReference>
<evidence type="ECO:0000256" key="8">
    <source>
        <dbReference type="ARBA" id="ARBA00022840"/>
    </source>
</evidence>
<evidence type="ECO:0000256" key="4">
    <source>
        <dbReference type="ARBA" id="ARBA00022763"/>
    </source>
</evidence>
<dbReference type="PANTHER" id="PTHR11070:SF2">
    <property type="entry name" value="ATP-DEPENDENT DNA HELICASE SRS2"/>
    <property type="match status" value="1"/>
</dbReference>
<keyword evidence="6 15" id="KW-0347">Helicase</keyword>
<evidence type="ECO:0000256" key="1">
    <source>
        <dbReference type="ARBA" id="ARBA00009922"/>
    </source>
</evidence>
<dbReference type="Gene3D" id="3.40.50.300">
    <property type="entry name" value="P-loop containing nucleotide triphosphate hydrolases"/>
    <property type="match status" value="2"/>
</dbReference>
<evidence type="ECO:0000256" key="7">
    <source>
        <dbReference type="ARBA" id="ARBA00022839"/>
    </source>
</evidence>
<keyword evidence="8 15" id="KW-0067">ATP-binding</keyword>
<evidence type="ECO:0000313" key="18">
    <source>
        <dbReference type="EMBL" id="KYC53130.1"/>
    </source>
</evidence>
<dbReference type="GO" id="GO:0004527">
    <property type="term" value="F:exonuclease activity"/>
    <property type="evidence" value="ECO:0007669"/>
    <property type="project" value="UniProtKB-KW"/>
</dbReference>
<evidence type="ECO:0000256" key="9">
    <source>
        <dbReference type="ARBA" id="ARBA00023125"/>
    </source>
</evidence>
<dbReference type="PROSITE" id="PS51198">
    <property type="entry name" value="UVRD_HELICASE_ATP_BIND"/>
    <property type="match status" value="1"/>
</dbReference>
<dbReference type="InterPro" id="IPR014016">
    <property type="entry name" value="UvrD-like_ATP-bd"/>
</dbReference>
<dbReference type="InterPro" id="IPR038726">
    <property type="entry name" value="PDDEXK_AddAB-type"/>
</dbReference>
<reference evidence="18 19" key="1">
    <citation type="journal article" date="2016" name="ISME J.">
        <title>Chasing the elusive Euryarchaeota class WSA2: genomes reveal a uniquely fastidious methyl-reducing methanogen.</title>
        <authorList>
            <person name="Nobu M.K."/>
            <person name="Narihiro T."/>
            <person name="Kuroda K."/>
            <person name="Mei R."/>
            <person name="Liu W.T."/>
        </authorList>
    </citation>
    <scope>NUCLEOTIDE SEQUENCE [LARGE SCALE GENOMIC DNA]</scope>
    <source>
        <strain evidence="18">U1lsi0528_Bin055</strain>
    </source>
</reference>
<comment type="caution">
    <text evidence="18">The sequence shown here is derived from an EMBL/GenBank/DDBJ whole genome shotgun (WGS) entry which is preliminary data.</text>
</comment>
<dbReference type="Pfam" id="PF12705">
    <property type="entry name" value="PDDEXK_1"/>
    <property type="match status" value="1"/>
</dbReference>
<dbReference type="GO" id="GO:0005524">
    <property type="term" value="F:ATP binding"/>
    <property type="evidence" value="ECO:0007669"/>
    <property type="project" value="UniProtKB-UniRule"/>
</dbReference>
<feature type="domain" description="UvrD-like helicase C-terminal" evidence="17">
    <location>
        <begin position="305"/>
        <end position="575"/>
    </location>
</feature>
<feature type="domain" description="UvrD-like helicase ATP-binding" evidence="16">
    <location>
        <begin position="7"/>
        <end position="304"/>
    </location>
</feature>
<evidence type="ECO:0000256" key="12">
    <source>
        <dbReference type="ARBA" id="ARBA00034617"/>
    </source>
</evidence>
<dbReference type="AlphaFoldDB" id="A0A150J7F5"/>
<comment type="catalytic activity">
    <reaction evidence="12">
        <text>Couples ATP hydrolysis with the unwinding of duplex DNA by translocating in the 3'-5' direction.</text>
        <dbReference type="EC" id="5.6.2.4"/>
    </reaction>
</comment>
<evidence type="ECO:0000256" key="6">
    <source>
        <dbReference type="ARBA" id="ARBA00022806"/>
    </source>
</evidence>
<dbReference type="InterPro" id="IPR013986">
    <property type="entry name" value="DExx_box_DNA_helicase_dom_sf"/>
</dbReference>
<evidence type="ECO:0000313" key="19">
    <source>
        <dbReference type="Proteomes" id="UP000075398"/>
    </source>
</evidence>
<dbReference type="EMBL" id="LNGC01000010">
    <property type="protein sequence ID" value="KYC53130.1"/>
    <property type="molecule type" value="Genomic_DNA"/>
</dbReference>
<dbReference type="Pfam" id="PF00580">
    <property type="entry name" value="UvrD-helicase"/>
    <property type="match status" value="1"/>
</dbReference>
<name>A0A150J7F5_9EURY</name>
<dbReference type="InterPro" id="IPR011335">
    <property type="entry name" value="Restrct_endonuc-II-like"/>
</dbReference>
<protein>
    <recommendedName>
        <fullName evidence="13">DNA 3'-5' helicase</fullName>
        <ecNumber evidence="13">5.6.2.4</ecNumber>
    </recommendedName>
</protein>
<dbReference type="GO" id="GO:0003677">
    <property type="term" value="F:DNA binding"/>
    <property type="evidence" value="ECO:0007669"/>
    <property type="project" value="UniProtKB-KW"/>
</dbReference>
<evidence type="ECO:0000256" key="14">
    <source>
        <dbReference type="ARBA" id="ARBA00048988"/>
    </source>
</evidence>
<dbReference type="InterPro" id="IPR000212">
    <property type="entry name" value="DNA_helicase_UvrD/REP"/>
</dbReference>
<comment type="catalytic activity">
    <reaction evidence="14">
        <text>ATP + H2O = ADP + phosphate + H(+)</text>
        <dbReference type="Rhea" id="RHEA:13065"/>
        <dbReference type="ChEBI" id="CHEBI:15377"/>
        <dbReference type="ChEBI" id="CHEBI:15378"/>
        <dbReference type="ChEBI" id="CHEBI:30616"/>
        <dbReference type="ChEBI" id="CHEBI:43474"/>
        <dbReference type="ChEBI" id="CHEBI:456216"/>
        <dbReference type="EC" id="5.6.2.4"/>
    </reaction>
</comment>
<dbReference type="Gene3D" id="1.10.10.160">
    <property type="match status" value="1"/>
</dbReference>
<sequence>MKSDLLTELNPQQRKAVQSTEGPVLIIAGAGSGKTGVITKKIAYLIESGIPQENILALTFTDKAAAEMIDRVNKLVGSTEDIIITTFHSFCKELIEDNILELKMNSPLKVIEDTAQLVWFIKNIDSFNLEFIKVGFKPVTLVEELRKIISKFKDEFVTIEKLENYIDKKSKEKLDLENYEQLQTLKDILKAYKHYEDYKTKNNLVDFGDMLTKIYKLLMERPTILKKYQERFKYILIDEFQDTNFIQLQIVNLIAAKHQNLTVVGDDDQSIYRFRGAYLTNISEFRKTYPFHQEIVLEQNYRSTKKILSVSNKLISNKPDRFVKKLFTENEEGEKVTVARLENEEEQSRFILNQVGTLLESHCYKDIAILVRRKKDAQPIIDAFDKHKMPYEFIGDSDFFREPLIKDVVSFIKIASKPIESNIEIARILQRKQSSIPPVEVTRFTRYAHKNKLSLYEAFDKIKEIDVDQEKFNHIREKLNFIISEKKVLNLPELIYRVLFDIDFYRYELSLDNKRNISLLNEFYKFTVDYYNLYRDGELEDFIDFINYASNFEIKTETKEENNVIQVMTIHTAKGKEFPVVIVPDLVSGKLPTRYRSDKFEIPKELLNGVQNEFDERDLHLQEERRLFYVSMTRAMKKLFITYANRYGDNKRDSKASQFLDEIEYTKNPDVNFLTPKTDPISIKEDSVKGLIRQSYIDEIISDLHRKDYGKVLPKLMLLEKLEGNDHRLIVQNLKELDYDSILKQIEDGEIKKEKIIEEELTFSASQFNTYNRCPRIYKYNYVYRIPSLPKPYFDLGGTVHSVIEELSKKIMEGESIDLELAKRYLDAFWKSSGYSTELEEKQAKEDAIGILKTFLEEQEKMDTEIVETEKRFTIKLDNYSINGVIDRIDRDKEDYIIWDYKTSKTPISENDLRRDIQLLTYDLAVQELFGKRPKQVGLWYLRQNKKVVIQPNDEDIQKIKQELLETINKIMDEEFDPKVGWECYNCDYALLCDVREKRV</sequence>
<evidence type="ECO:0000256" key="11">
    <source>
        <dbReference type="ARBA" id="ARBA00023235"/>
    </source>
</evidence>
<dbReference type="PATRIC" id="fig|1705409.3.peg.451"/>
<dbReference type="EC" id="5.6.2.4" evidence="13"/>
<evidence type="ECO:0000259" key="16">
    <source>
        <dbReference type="PROSITE" id="PS51198"/>
    </source>
</evidence>
<keyword evidence="2" id="KW-0540">Nuclease</keyword>